<feature type="region of interest" description="Disordered" evidence="3">
    <location>
        <begin position="670"/>
        <end position="712"/>
    </location>
</feature>
<evidence type="ECO:0000259" key="4">
    <source>
        <dbReference type="PROSITE" id="PS50102"/>
    </source>
</evidence>
<dbReference type="InterPro" id="IPR032675">
    <property type="entry name" value="LRR_dom_sf"/>
</dbReference>
<keyword evidence="6" id="KW-1185">Reference proteome</keyword>
<dbReference type="SMART" id="SM00256">
    <property type="entry name" value="FBOX"/>
    <property type="match status" value="1"/>
</dbReference>
<feature type="region of interest" description="Disordered" evidence="3">
    <location>
        <begin position="1"/>
        <end position="58"/>
    </location>
</feature>
<dbReference type="RefSeq" id="XP_014669916.1">
    <property type="nucleotide sequence ID" value="XM_014814430.1"/>
</dbReference>
<evidence type="ECO:0000259" key="5">
    <source>
        <dbReference type="PROSITE" id="PS50181"/>
    </source>
</evidence>
<dbReference type="Gene3D" id="3.30.70.330">
    <property type="match status" value="1"/>
</dbReference>
<feature type="domain" description="F-box" evidence="5">
    <location>
        <begin position="198"/>
        <end position="242"/>
    </location>
</feature>
<accession>A0ABM1ECJ5</accession>
<proteinExistence type="predicted"/>
<reference evidence="7" key="1">
    <citation type="submission" date="2025-08" db="UniProtKB">
        <authorList>
            <consortium name="RefSeq"/>
        </authorList>
    </citation>
    <scope>IDENTIFICATION</scope>
</reference>
<dbReference type="InterPro" id="IPR006553">
    <property type="entry name" value="Leu-rich_rpt_Cys-con_subtyp"/>
</dbReference>
<name>A0ABM1ECJ5_PRICU</name>
<evidence type="ECO:0000313" key="6">
    <source>
        <dbReference type="Proteomes" id="UP000695022"/>
    </source>
</evidence>
<evidence type="ECO:0000256" key="2">
    <source>
        <dbReference type="PROSITE-ProRule" id="PRU00176"/>
    </source>
</evidence>
<dbReference type="SMART" id="SM00360">
    <property type="entry name" value="RRM"/>
    <property type="match status" value="1"/>
</dbReference>
<feature type="compositionally biased region" description="Basic and acidic residues" evidence="3">
    <location>
        <begin position="23"/>
        <end position="34"/>
    </location>
</feature>
<feature type="compositionally biased region" description="Basic and acidic residues" evidence="3">
    <location>
        <begin position="681"/>
        <end position="705"/>
    </location>
</feature>
<dbReference type="CDD" id="cd09917">
    <property type="entry name" value="F-box_SF"/>
    <property type="match status" value="1"/>
</dbReference>
<keyword evidence="1" id="KW-0833">Ubl conjugation pathway</keyword>
<evidence type="ECO:0000256" key="3">
    <source>
        <dbReference type="SAM" id="MobiDB-lite"/>
    </source>
</evidence>
<dbReference type="SUPFAM" id="SSF52047">
    <property type="entry name" value="RNI-like"/>
    <property type="match status" value="1"/>
</dbReference>
<dbReference type="Pfam" id="PF00076">
    <property type="entry name" value="RRM_1"/>
    <property type="match status" value="1"/>
</dbReference>
<dbReference type="Pfam" id="PF12937">
    <property type="entry name" value="F-box-like"/>
    <property type="match status" value="1"/>
</dbReference>
<dbReference type="GeneID" id="106810949"/>
<gene>
    <name evidence="7" type="primary">LOC106810949</name>
</gene>
<feature type="domain" description="RRM" evidence="4">
    <location>
        <begin position="78"/>
        <end position="157"/>
    </location>
</feature>
<feature type="compositionally biased region" description="Polar residues" evidence="3">
    <location>
        <begin position="35"/>
        <end position="50"/>
    </location>
</feature>
<dbReference type="PROSITE" id="PS50102">
    <property type="entry name" value="RRM"/>
    <property type="match status" value="1"/>
</dbReference>
<dbReference type="Pfam" id="PF24758">
    <property type="entry name" value="LRR_At5g56370"/>
    <property type="match status" value="1"/>
</dbReference>
<dbReference type="SMART" id="SM00367">
    <property type="entry name" value="LRR_CC"/>
    <property type="match status" value="8"/>
</dbReference>
<dbReference type="SUPFAM" id="SSF54928">
    <property type="entry name" value="RNA-binding domain, RBD"/>
    <property type="match status" value="1"/>
</dbReference>
<dbReference type="PROSITE" id="PS50181">
    <property type="entry name" value="FBOX"/>
    <property type="match status" value="1"/>
</dbReference>
<evidence type="ECO:0000313" key="7">
    <source>
        <dbReference type="RefSeq" id="XP_014669916.1"/>
    </source>
</evidence>
<sequence>MGQLFSLPSAPSASGAESIRNYGDCREDAARESTEQQSTANTSQCPSSRPTVDGAGSVTAMTHVNGEPAREERAVQVNRLYLGNISWKTSRRQLLELLAKFGKVREVVVPHSQKRSRPRGFAFVEFREARSAEAMLSLTEESLSIHGRCLIIKPAFASKLHMQRNLEKHQREALSSICREMPAPPASESDEASGQKLLCCVNSLPDDVFLLIFQKLGIKDRVSMERVCKHWYRLSRASWQYLKELDFTGLFSLASEHYLTDNLLRALLRRGCHSLVKLDLSSVVHGLSASALSSVAASCPGLQQINLNKMNLCSYALQALGEGCPQLRVLHMATCDVGNKAIWSILKHCKKLEHLDVSANARISGKCFYQLGPRLQCAILDECCRIDEKALSLIADRCPDLQELSLARCRRVADGAVGVVATRLRHLRVLSLAGNKATTETGLSRVSQLVQLRHLDLSENAGTTDRVLRDVASGCKHLQHLNVSSCSNGVGDDGIRSLAKLPCLTSLLANYLGNVTDDSIRQLAYRGRLEVLEVKACIRLTDEGVISIGLHCPRLRHLDVCGNEAMTFELVRTLFRACEERQNDVTLQLLAGDTSIETFKNIEGSKLQVLLVNRCRFNMRPDQHEYCNFIYAEDDSSDDEYRDNDDVDALLDDCYDLHCGGDGDMFQNGLLYSTDDDDNDDARSEREGESERAREEESERRRDLDSDVECWD</sequence>
<keyword evidence="2" id="KW-0694">RNA-binding</keyword>
<dbReference type="PANTHER" id="PTHR13318">
    <property type="entry name" value="PARTNER OF PAIRED, ISOFORM B-RELATED"/>
    <property type="match status" value="1"/>
</dbReference>
<evidence type="ECO:0000256" key="1">
    <source>
        <dbReference type="ARBA" id="ARBA00022786"/>
    </source>
</evidence>
<protein>
    <submittedName>
        <fullName evidence="7">RNA-binding protein EEED8.10 isoform X1</fullName>
    </submittedName>
</protein>
<dbReference type="InterPro" id="IPR036047">
    <property type="entry name" value="F-box-like_dom_sf"/>
</dbReference>
<dbReference type="SUPFAM" id="SSF81383">
    <property type="entry name" value="F-box domain"/>
    <property type="match status" value="1"/>
</dbReference>
<dbReference type="InterPro" id="IPR012677">
    <property type="entry name" value="Nucleotide-bd_a/b_plait_sf"/>
</dbReference>
<dbReference type="InterPro" id="IPR055411">
    <property type="entry name" value="LRR_FXL15/At3g58940/PEG3-like"/>
</dbReference>
<dbReference type="InterPro" id="IPR035979">
    <property type="entry name" value="RBD_domain_sf"/>
</dbReference>
<dbReference type="Gene3D" id="3.80.10.10">
    <property type="entry name" value="Ribonuclease Inhibitor"/>
    <property type="match status" value="2"/>
</dbReference>
<dbReference type="CDD" id="cd00590">
    <property type="entry name" value="RRM_SF"/>
    <property type="match status" value="1"/>
</dbReference>
<dbReference type="Proteomes" id="UP000695022">
    <property type="component" value="Unplaced"/>
</dbReference>
<organism evidence="6 7">
    <name type="scientific">Priapulus caudatus</name>
    <name type="common">Priapulid worm</name>
    <dbReference type="NCBI Taxonomy" id="37621"/>
    <lineage>
        <taxon>Eukaryota</taxon>
        <taxon>Metazoa</taxon>
        <taxon>Ecdysozoa</taxon>
        <taxon>Scalidophora</taxon>
        <taxon>Priapulida</taxon>
        <taxon>Priapulimorpha</taxon>
        <taxon>Priapulimorphida</taxon>
        <taxon>Priapulidae</taxon>
        <taxon>Priapulus</taxon>
    </lineage>
</organism>
<dbReference type="InterPro" id="IPR001810">
    <property type="entry name" value="F-box_dom"/>
</dbReference>
<dbReference type="InterPro" id="IPR000504">
    <property type="entry name" value="RRM_dom"/>
</dbReference>